<dbReference type="EMBL" id="CP000816">
    <property type="protein sequence ID" value="ABU81889.1"/>
    <property type="molecule type" value="Genomic_DNA"/>
</dbReference>
<sequence length="383" mass="43040">MSEVKRPRCSFCDREAIITIKYARLRLCKRHLEEFLIKRLKKVELPKRVLLGLSGGKDSVALLYLLKKVGTEVVAATVDTVPNYTSLEAELAKRVAEELGVTHYTVYAKELYGFTALSYKKLRRAPCSICSKLRRHALELLARRLGIEYIATGHNMDDMASWALSYILRGDFQSLKKVRPVERPKGPARGRVKPLFWIGEKEIMTFLLSKKLPWLKASCPLYEPRSTFVDYVKETILKLEERYGNVRINLLNYVVRREGGNEGEGEPNACKYCGGPAWGEVCSVCSLRRKVGKLDERPLEPKAEVTGNGNLLIVGQGTYAWAEVGGARRVREVFEALEVPTEAGVFVHKGKPAPPESALLGELERGEAVLFLAPRVKPKLSRP</sequence>
<dbReference type="eggNOG" id="arCOG00042">
    <property type="taxonomic scope" value="Archaea"/>
</dbReference>
<dbReference type="GeneID" id="5562407"/>
<name>A8AAD7_IGNH4</name>
<dbReference type="OrthoDB" id="33422at2157"/>
<dbReference type="STRING" id="453591.Igni_0707"/>
<dbReference type="GO" id="GO:0002143">
    <property type="term" value="P:tRNA wobble position uridine thiolation"/>
    <property type="evidence" value="ECO:0007669"/>
    <property type="project" value="TreeGrafter"/>
</dbReference>
<organism evidence="4 5">
    <name type="scientific">Ignicoccus hospitalis (strain KIN4/I / DSM 18386 / JCM 14125)</name>
    <dbReference type="NCBI Taxonomy" id="453591"/>
    <lineage>
        <taxon>Archaea</taxon>
        <taxon>Thermoproteota</taxon>
        <taxon>Thermoprotei</taxon>
        <taxon>Desulfurococcales</taxon>
        <taxon>Desulfurococcaceae</taxon>
        <taxon>Ignicoccus</taxon>
    </lineage>
</organism>
<dbReference type="Proteomes" id="UP000000262">
    <property type="component" value="Chromosome"/>
</dbReference>
<dbReference type="Gene3D" id="3.40.50.620">
    <property type="entry name" value="HUPs"/>
    <property type="match status" value="1"/>
</dbReference>
<evidence type="ECO:0000259" key="3">
    <source>
        <dbReference type="Pfam" id="PF22082"/>
    </source>
</evidence>
<reference evidence="4 5" key="1">
    <citation type="journal article" date="2008" name="Genome Biol.">
        <title>A genomic analysis of the archaeal system Ignicoccus hospitalis-Nanoarchaeum equitans.</title>
        <authorList>
            <person name="Podar M."/>
            <person name="Anderson I."/>
            <person name="Makarova K.S."/>
            <person name="Elkins J.G."/>
            <person name="Ivanova N."/>
            <person name="Wall M.A."/>
            <person name="Lykidis A."/>
            <person name="Mavromatis K."/>
            <person name="Sun H."/>
            <person name="Hudson M.E."/>
            <person name="Chen W."/>
            <person name="Deciu C."/>
            <person name="Hutchison D."/>
            <person name="Eads J.R."/>
            <person name="Anderson A."/>
            <person name="Fernandes F."/>
            <person name="Szeto E."/>
            <person name="Lapidus A."/>
            <person name="Kyrpides N.C."/>
            <person name="Saier M.H.Jr."/>
            <person name="Richardson P.M."/>
            <person name="Rachel R."/>
            <person name="Huber H."/>
            <person name="Eisen J.A."/>
            <person name="Koonin E.V."/>
            <person name="Keller M."/>
            <person name="Stetter K.O."/>
        </authorList>
    </citation>
    <scope>NUCLEOTIDE SEQUENCE [LARGE SCALE GENOMIC DNA]</scope>
    <source>
        <strain evidence="5">KIN4/I / DSM 18386 / JCM 14125</strain>
    </source>
</reference>
<keyword evidence="1" id="KW-0808">Transferase</keyword>
<dbReference type="SUPFAM" id="SSF52402">
    <property type="entry name" value="Adenine nucleotide alpha hydrolases-like"/>
    <property type="match status" value="1"/>
</dbReference>
<dbReference type="InterPro" id="IPR011063">
    <property type="entry name" value="TilS/TtcA_N"/>
</dbReference>
<feature type="domain" description="tRNA(Ile)-lysidine/2-thiocytidine synthase N-terminal" evidence="2">
    <location>
        <begin position="49"/>
        <end position="216"/>
    </location>
</feature>
<evidence type="ECO:0000313" key="4">
    <source>
        <dbReference type="EMBL" id="ABU81889.1"/>
    </source>
</evidence>
<dbReference type="PANTHER" id="PTHR11807:SF12">
    <property type="entry name" value="CYTOPLASMIC TRNA 2-THIOLATION PROTEIN 1"/>
    <property type="match status" value="1"/>
</dbReference>
<dbReference type="GO" id="GO:0002144">
    <property type="term" value="C:cytosolic tRNA wobble base thiouridylase complex"/>
    <property type="evidence" value="ECO:0007669"/>
    <property type="project" value="TreeGrafter"/>
</dbReference>
<evidence type="ECO:0000259" key="2">
    <source>
        <dbReference type="Pfam" id="PF01171"/>
    </source>
</evidence>
<dbReference type="HOGENOM" id="CLU_026481_1_1_2"/>
<dbReference type="InterPro" id="IPR014729">
    <property type="entry name" value="Rossmann-like_a/b/a_fold"/>
</dbReference>
<dbReference type="Pfam" id="PF22082">
    <property type="entry name" value="TtuA_LIM_N"/>
    <property type="match status" value="1"/>
</dbReference>
<dbReference type="Pfam" id="PF01171">
    <property type="entry name" value="ATP_bind_3"/>
    <property type="match status" value="1"/>
</dbReference>
<protein>
    <submittedName>
        <fullName evidence="4">PP-loop domain protein</fullName>
    </submittedName>
</protein>
<dbReference type="KEGG" id="iho:Igni_0707"/>
<evidence type="ECO:0000256" key="1">
    <source>
        <dbReference type="ARBA" id="ARBA00022679"/>
    </source>
</evidence>
<dbReference type="GO" id="GO:0000049">
    <property type="term" value="F:tRNA binding"/>
    <property type="evidence" value="ECO:0007669"/>
    <property type="project" value="TreeGrafter"/>
</dbReference>
<dbReference type="AlphaFoldDB" id="A8AAD7"/>
<gene>
    <name evidence="4" type="ordered locus">Igni_0707</name>
</gene>
<dbReference type="RefSeq" id="WP_011998741.1">
    <property type="nucleotide sequence ID" value="NC_009776.1"/>
</dbReference>
<accession>A8AAD7</accession>
<dbReference type="GO" id="GO:0016740">
    <property type="term" value="F:transferase activity"/>
    <property type="evidence" value="ECO:0007669"/>
    <property type="project" value="UniProtKB-KW"/>
</dbReference>
<feature type="domain" description="2-thiouridine synthetase TtuA-like N-terminal LIM" evidence="3">
    <location>
        <begin position="8"/>
        <end position="32"/>
    </location>
</feature>
<dbReference type="InterPro" id="IPR054306">
    <property type="entry name" value="TtuA-like_LIM_N"/>
</dbReference>
<dbReference type="PhylomeDB" id="A8AAD7"/>
<dbReference type="PANTHER" id="PTHR11807">
    <property type="entry name" value="ATPASES OF THE PP SUPERFAMILY-RELATED"/>
    <property type="match status" value="1"/>
</dbReference>
<evidence type="ECO:0000313" key="5">
    <source>
        <dbReference type="Proteomes" id="UP000000262"/>
    </source>
</evidence>
<keyword evidence="5" id="KW-1185">Reference proteome</keyword>
<proteinExistence type="predicted"/>